<dbReference type="InterPro" id="IPR056856">
    <property type="entry name" value="TPR_AP5Z1_C"/>
</dbReference>
<accession>A0A8T0G8B4</accession>
<dbReference type="PANTHER" id="PTHR47885">
    <property type="entry name" value="AP-5 COMPLEX SUBUNIT ZETA-1"/>
    <property type="match status" value="1"/>
</dbReference>
<comment type="caution">
    <text evidence="3">The sequence shown here is derived from an EMBL/GenBank/DDBJ whole genome shotgun (WGS) entry which is preliminary data.</text>
</comment>
<dbReference type="InterPro" id="IPR055450">
    <property type="entry name" value="AP5Z1_ARM"/>
</dbReference>
<sequence>MRNSVLSKFRSSVLVCEYSDDSSFDFDQVKNLHQLCSKGEQNGDLVGRVYPHLVKIFNRCTASSSSQKTSTGLLLLAILQFFLDFGEAVLHDADPSLHTFFRSCLSRQYADATVAAATLKFLNQNKAKLMIAHPALLPQYFPLLLKVVAWGSSTLDKAFTDLLPALMGVSSFLPLFPALLDLPTLVLALENLQASSGAAPGTTSGSKKSPAPEALLALMDEAYTGSIISDMQGDAGTGGNGSARDETEALFADLLKDENEGLAERHWSFPGMAAALQALMGSSPSQRLQHALTLTPSLLSIYFTITLRDVNDSLLAALLPIVFLRVDAMLPDPKFTLQAQKLLLEFVLAAFQKSPHLVAVLKKPIMDKIGQPHNTTAKVCVTCSYQIRSMIFTLNSCIARVKTIQATINYLVQSSLTA</sequence>
<feature type="domain" description="AP-5 complex subunit zeta-1 ARM repeats" evidence="1">
    <location>
        <begin position="28"/>
        <end position="146"/>
    </location>
</feature>
<dbReference type="EMBL" id="CM026433">
    <property type="protein sequence ID" value="KAG0555281.1"/>
    <property type="molecule type" value="Genomic_DNA"/>
</dbReference>
<dbReference type="Proteomes" id="UP000822688">
    <property type="component" value="Chromosome 12"/>
</dbReference>
<organism evidence="3 4">
    <name type="scientific">Ceratodon purpureus</name>
    <name type="common">Fire moss</name>
    <name type="synonym">Dicranum purpureum</name>
    <dbReference type="NCBI Taxonomy" id="3225"/>
    <lineage>
        <taxon>Eukaryota</taxon>
        <taxon>Viridiplantae</taxon>
        <taxon>Streptophyta</taxon>
        <taxon>Embryophyta</taxon>
        <taxon>Bryophyta</taxon>
        <taxon>Bryophytina</taxon>
        <taxon>Bryopsida</taxon>
        <taxon>Dicranidae</taxon>
        <taxon>Pseudoditrichales</taxon>
        <taxon>Ditrichaceae</taxon>
        <taxon>Ceratodon</taxon>
    </lineage>
</organism>
<name>A0A8T0G8B4_CERPU</name>
<evidence type="ECO:0000313" key="4">
    <source>
        <dbReference type="Proteomes" id="UP000822688"/>
    </source>
</evidence>
<gene>
    <name evidence="3" type="ORF">KC19_12G158000</name>
</gene>
<evidence type="ECO:0000313" key="3">
    <source>
        <dbReference type="EMBL" id="KAG0555281.1"/>
    </source>
</evidence>
<dbReference type="PANTHER" id="PTHR47885:SF1">
    <property type="entry name" value="AP-5 COMPLEX SUBUNIT ZETA-1"/>
    <property type="match status" value="1"/>
</dbReference>
<proteinExistence type="predicted"/>
<dbReference type="AlphaFoldDB" id="A0A8T0G8B4"/>
<evidence type="ECO:0000259" key="1">
    <source>
        <dbReference type="Pfam" id="PF14764"/>
    </source>
</evidence>
<feature type="domain" description="AP-5 complex subunit zeta-1 C-terminal TPR" evidence="2">
    <location>
        <begin position="159"/>
        <end position="378"/>
    </location>
</feature>
<evidence type="ECO:0000259" key="2">
    <source>
        <dbReference type="Pfam" id="PF25154"/>
    </source>
</evidence>
<dbReference type="Pfam" id="PF14764">
    <property type="entry name" value="SPG48"/>
    <property type="match status" value="1"/>
</dbReference>
<reference evidence="3" key="1">
    <citation type="submission" date="2020-06" db="EMBL/GenBank/DDBJ databases">
        <title>WGS assembly of Ceratodon purpureus strain R40.</title>
        <authorList>
            <person name="Carey S.B."/>
            <person name="Jenkins J."/>
            <person name="Shu S."/>
            <person name="Lovell J.T."/>
            <person name="Sreedasyam A."/>
            <person name="Maumus F."/>
            <person name="Tiley G.P."/>
            <person name="Fernandez-Pozo N."/>
            <person name="Barry K."/>
            <person name="Chen C."/>
            <person name="Wang M."/>
            <person name="Lipzen A."/>
            <person name="Daum C."/>
            <person name="Saski C.A."/>
            <person name="Payton A.C."/>
            <person name="Mcbreen J.C."/>
            <person name="Conrad R.E."/>
            <person name="Kollar L.M."/>
            <person name="Olsson S."/>
            <person name="Huttunen S."/>
            <person name="Landis J.B."/>
            <person name="Wickett N.J."/>
            <person name="Johnson M.G."/>
            <person name="Rensing S.A."/>
            <person name="Grimwood J."/>
            <person name="Schmutz J."/>
            <person name="Mcdaniel S.F."/>
        </authorList>
    </citation>
    <scope>NUCLEOTIDE SEQUENCE</scope>
    <source>
        <strain evidence="3">R40</strain>
    </source>
</reference>
<protein>
    <submittedName>
        <fullName evidence="3">Uncharacterized protein</fullName>
    </submittedName>
</protein>
<keyword evidence="4" id="KW-1185">Reference proteome</keyword>
<dbReference type="Pfam" id="PF25154">
    <property type="entry name" value="TPR_AP5Z1_C"/>
    <property type="match status" value="1"/>
</dbReference>